<dbReference type="OrthoDB" id="3550540at2759"/>
<feature type="compositionally biased region" description="Basic and acidic residues" evidence="1">
    <location>
        <begin position="1"/>
        <end position="11"/>
    </location>
</feature>
<dbReference type="Proteomes" id="UP000326757">
    <property type="component" value="Unassembled WGS sequence"/>
</dbReference>
<dbReference type="EMBL" id="VIGI01000002">
    <property type="protein sequence ID" value="KAB8303222.1"/>
    <property type="molecule type" value="Genomic_DNA"/>
</dbReference>
<feature type="region of interest" description="Disordered" evidence="1">
    <location>
        <begin position="1"/>
        <end position="41"/>
    </location>
</feature>
<keyword evidence="3" id="KW-1185">Reference proteome</keyword>
<accession>A0A5N6KHN9</accession>
<comment type="caution">
    <text evidence="2">The sequence shown here is derived from an EMBL/GenBank/DDBJ whole genome shotgun (WGS) entry which is preliminary data.</text>
</comment>
<evidence type="ECO:0000313" key="3">
    <source>
        <dbReference type="Proteomes" id="UP000326757"/>
    </source>
</evidence>
<feature type="compositionally biased region" description="Polar residues" evidence="1">
    <location>
        <begin position="30"/>
        <end position="41"/>
    </location>
</feature>
<evidence type="ECO:0000256" key="1">
    <source>
        <dbReference type="SAM" id="MobiDB-lite"/>
    </source>
</evidence>
<reference evidence="2 3" key="1">
    <citation type="submission" date="2019-06" db="EMBL/GenBank/DDBJ databases">
        <title>Genome Sequence of the Brown Rot Fungal Pathogen Monilinia laxa.</title>
        <authorList>
            <person name="De Miccolis Angelini R.M."/>
            <person name="Landi L."/>
            <person name="Abate D."/>
            <person name="Pollastro S."/>
            <person name="Romanazzi G."/>
            <person name="Faretra F."/>
        </authorList>
    </citation>
    <scope>NUCLEOTIDE SEQUENCE [LARGE SCALE GENOMIC DNA]</scope>
    <source>
        <strain evidence="2 3">Mlax316</strain>
    </source>
</reference>
<organism evidence="2 3">
    <name type="scientific">Monilinia laxa</name>
    <name type="common">Brown rot fungus</name>
    <name type="synonym">Sclerotinia laxa</name>
    <dbReference type="NCBI Taxonomy" id="61186"/>
    <lineage>
        <taxon>Eukaryota</taxon>
        <taxon>Fungi</taxon>
        <taxon>Dikarya</taxon>
        <taxon>Ascomycota</taxon>
        <taxon>Pezizomycotina</taxon>
        <taxon>Leotiomycetes</taxon>
        <taxon>Helotiales</taxon>
        <taxon>Sclerotiniaceae</taxon>
        <taxon>Monilinia</taxon>
    </lineage>
</organism>
<name>A0A5N6KHN9_MONLA</name>
<proteinExistence type="predicted"/>
<feature type="compositionally biased region" description="Basic residues" evidence="1">
    <location>
        <begin position="12"/>
        <end position="29"/>
    </location>
</feature>
<dbReference type="AlphaFoldDB" id="A0A5N6KHN9"/>
<feature type="region of interest" description="Disordered" evidence="1">
    <location>
        <begin position="53"/>
        <end position="77"/>
    </location>
</feature>
<protein>
    <submittedName>
        <fullName evidence="2">Uncharacterized protein</fullName>
    </submittedName>
</protein>
<gene>
    <name evidence="2" type="ORF">EYC80_004669</name>
</gene>
<sequence length="235" mass="27235">MGRHSKDQEKHSKSRHRTKKKSQSTRKASHGSSAGSSNIDDFQYDNSQYAVVSHEHSSAISRDIPSHIAHNQRTHDSEITVRHESRPIFQDELVAEAKMFETELIAVEPECIEVDNQSTVPKWGSVDDNDRVGVRWQSFERDVDRPLSADDFYNHEETFEAIGSQFTESTYPNFIFDTDDQSTYSYQATSPDDQSTWTLENVPGTTQFQHMEWEYESRDSIMTVTERMERHNHDL</sequence>
<evidence type="ECO:0000313" key="2">
    <source>
        <dbReference type="EMBL" id="KAB8303222.1"/>
    </source>
</evidence>